<gene>
    <name evidence="4" type="ORF">B0T18DRAFT_422474</name>
</gene>
<comment type="caution">
    <text evidence="4">The sequence shown here is derived from an EMBL/GenBank/DDBJ whole genome shotgun (WGS) entry which is preliminary data.</text>
</comment>
<evidence type="ECO:0008006" key="6">
    <source>
        <dbReference type="Google" id="ProtNLM"/>
    </source>
</evidence>
<dbReference type="PRINTS" id="PR00081">
    <property type="entry name" value="GDHRDH"/>
</dbReference>
<dbReference type="InterPro" id="IPR002347">
    <property type="entry name" value="SDR_fam"/>
</dbReference>
<sequence length="313" mass="32755">MTSLPTPPCKPTMPHSDTYPFIHPSRFTHHLTGQSALITGASRGIGPSLARAFALAGANVVCLARTAPALDLVVASLNATLLALDRPNRAFSLPADLLAPSTLPAILARARALIAGAPIDILVNNAGVSRVAALEDDDLDRWWAVVETNLRAPVVLTRLVLPGMLARGRGAVVTLGSRNACVGVGYMTAYGASKTAVLRFHECLELEIAGRGVRTFVVQPGDVATWLEDEAEGGGGREGAKAVLEGIRASRGTEARLVADTCVALVAMPEAAGLSGLFVDAEEDLERVLEDVAGSAGSRIRAERLYRLGVDVL</sequence>
<evidence type="ECO:0000256" key="2">
    <source>
        <dbReference type="ARBA" id="ARBA00023002"/>
    </source>
</evidence>
<evidence type="ECO:0000256" key="3">
    <source>
        <dbReference type="RuleBase" id="RU000363"/>
    </source>
</evidence>
<dbReference type="Gene3D" id="3.40.50.720">
    <property type="entry name" value="NAD(P)-binding Rossmann-like Domain"/>
    <property type="match status" value="1"/>
</dbReference>
<dbReference type="CDD" id="cd05233">
    <property type="entry name" value="SDR_c"/>
    <property type="match status" value="1"/>
</dbReference>
<dbReference type="PANTHER" id="PTHR44196">
    <property type="entry name" value="DEHYDROGENASE/REDUCTASE SDR FAMILY MEMBER 7B"/>
    <property type="match status" value="1"/>
</dbReference>
<evidence type="ECO:0000313" key="4">
    <source>
        <dbReference type="EMBL" id="KAK0738634.1"/>
    </source>
</evidence>
<accession>A0AA40EEL4</accession>
<name>A0AA40EEL4_9PEZI</name>
<dbReference type="PANTHER" id="PTHR44196:SF1">
    <property type="entry name" value="DEHYDROGENASE_REDUCTASE SDR FAMILY MEMBER 7B"/>
    <property type="match status" value="1"/>
</dbReference>
<comment type="similarity">
    <text evidence="1 3">Belongs to the short-chain dehydrogenases/reductases (SDR) family.</text>
</comment>
<keyword evidence="5" id="KW-1185">Reference proteome</keyword>
<proteinExistence type="inferred from homology"/>
<dbReference type="InterPro" id="IPR036291">
    <property type="entry name" value="NAD(P)-bd_dom_sf"/>
</dbReference>
<dbReference type="GO" id="GO:0016491">
    <property type="term" value="F:oxidoreductase activity"/>
    <property type="evidence" value="ECO:0007669"/>
    <property type="project" value="UniProtKB-KW"/>
</dbReference>
<dbReference type="Pfam" id="PF00106">
    <property type="entry name" value="adh_short"/>
    <property type="match status" value="1"/>
</dbReference>
<organism evidence="4 5">
    <name type="scientific">Schizothecium vesticola</name>
    <dbReference type="NCBI Taxonomy" id="314040"/>
    <lineage>
        <taxon>Eukaryota</taxon>
        <taxon>Fungi</taxon>
        <taxon>Dikarya</taxon>
        <taxon>Ascomycota</taxon>
        <taxon>Pezizomycotina</taxon>
        <taxon>Sordariomycetes</taxon>
        <taxon>Sordariomycetidae</taxon>
        <taxon>Sordariales</taxon>
        <taxon>Schizotheciaceae</taxon>
        <taxon>Schizothecium</taxon>
    </lineage>
</organism>
<dbReference type="PRINTS" id="PR00080">
    <property type="entry name" value="SDRFAMILY"/>
</dbReference>
<protein>
    <recommendedName>
        <fullName evidence="6">NAD(P)-binding protein</fullName>
    </recommendedName>
</protein>
<dbReference type="AlphaFoldDB" id="A0AA40EEL4"/>
<keyword evidence="2" id="KW-0560">Oxidoreductase</keyword>
<dbReference type="SUPFAM" id="SSF51735">
    <property type="entry name" value="NAD(P)-binding Rossmann-fold domains"/>
    <property type="match status" value="1"/>
</dbReference>
<dbReference type="Proteomes" id="UP001172155">
    <property type="component" value="Unassembled WGS sequence"/>
</dbReference>
<dbReference type="EMBL" id="JAUKUD010000007">
    <property type="protein sequence ID" value="KAK0738634.1"/>
    <property type="molecule type" value="Genomic_DNA"/>
</dbReference>
<evidence type="ECO:0000313" key="5">
    <source>
        <dbReference type="Proteomes" id="UP001172155"/>
    </source>
</evidence>
<reference evidence="4" key="1">
    <citation type="submission" date="2023-06" db="EMBL/GenBank/DDBJ databases">
        <title>Genome-scale phylogeny and comparative genomics of the fungal order Sordariales.</title>
        <authorList>
            <consortium name="Lawrence Berkeley National Laboratory"/>
            <person name="Hensen N."/>
            <person name="Bonometti L."/>
            <person name="Westerberg I."/>
            <person name="Brannstrom I.O."/>
            <person name="Guillou S."/>
            <person name="Cros-Aarteil S."/>
            <person name="Calhoun S."/>
            <person name="Haridas S."/>
            <person name="Kuo A."/>
            <person name="Mondo S."/>
            <person name="Pangilinan J."/>
            <person name="Riley R."/>
            <person name="LaButti K."/>
            <person name="Andreopoulos B."/>
            <person name="Lipzen A."/>
            <person name="Chen C."/>
            <person name="Yanf M."/>
            <person name="Daum C."/>
            <person name="Ng V."/>
            <person name="Clum A."/>
            <person name="Steindorff A."/>
            <person name="Ohm R."/>
            <person name="Martin F."/>
            <person name="Silar P."/>
            <person name="Natvig D."/>
            <person name="Lalanne C."/>
            <person name="Gautier V."/>
            <person name="Ament-velasquez S.L."/>
            <person name="Kruys A."/>
            <person name="Hutchinson M.I."/>
            <person name="Powell A.J."/>
            <person name="Barry K."/>
            <person name="Miller A.N."/>
            <person name="Grigoriev I.V."/>
            <person name="Debuchy R."/>
            <person name="Gladieux P."/>
            <person name="Thoren M.H."/>
            <person name="Johannesson H."/>
        </authorList>
    </citation>
    <scope>NUCLEOTIDE SEQUENCE</scope>
    <source>
        <strain evidence="4">SMH3187-1</strain>
    </source>
</reference>
<dbReference type="GO" id="GO:0016020">
    <property type="term" value="C:membrane"/>
    <property type="evidence" value="ECO:0007669"/>
    <property type="project" value="TreeGrafter"/>
</dbReference>
<evidence type="ECO:0000256" key="1">
    <source>
        <dbReference type="ARBA" id="ARBA00006484"/>
    </source>
</evidence>